<reference evidence="4 5" key="1">
    <citation type="submission" date="2023-06" db="EMBL/GenBank/DDBJ databases">
        <title>Pelomonas sp. PFR6 16S ribosomal RNA gene Genome sequencing and assembly.</title>
        <authorList>
            <person name="Woo H."/>
        </authorList>
    </citation>
    <scope>NUCLEOTIDE SEQUENCE [LARGE SCALE GENOMIC DNA]</scope>
    <source>
        <strain evidence="4 5">PFR6</strain>
    </source>
</reference>
<feature type="region of interest" description="Disordered" evidence="2">
    <location>
        <begin position="1"/>
        <end position="24"/>
    </location>
</feature>
<dbReference type="EMBL" id="JAUHHC010000001">
    <property type="protein sequence ID" value="MDN3919483.1"/>
    <property type="molecule type" value="Genomic_DNA"/>
</dbReference>
<dbReference type="Pfam" id="PF01814">
    <property type="entry name" value="Hemerythrin"/>
    <property type="match status" value="1"/>
</dbReference>
<dbReference type="RefSeq" id="WP_290357785.1">
    <property type="nucleotide sequence ID" value="NZ_JAUHHC010000001.1"/>
</dbReference>
<dbReference type="CDD" id="cd12108">
    <property type="entry name" value="Hr-like"/>
    <property type="match status" value="1"/>
</dbReference>
<dbReference type="Proteomes" id="UP001228044">
    <property type="component" value="Unassembled WGS sequence"/>
</dbReference>
<dbReference type="PANTHER" id="PTHR35585">
    <property type="entry name" value="HHE DOMAIN PROTEIN (AFU_ORTHOLOGUE AFUA_4G00730)"/>
    <property type="match status" value="1"/>
</dbReference>
<evidence type="ECO:0000256" key="1">
    <source>
        <dbReference type="SAM" id="Coils"/>
    </source>
</evidence>
<feature type="compositionally biased region" description="Low complexity" evidence="2">
    <location>
        <begin position="1"/>
        <end position="18"/>
    </location>
</feature>
<evidence type="ECO:0000313" key="4">
    <source>
        <dbReference type="EMBL" id="MDN3919483.1"/>
    </source>
</evidence>
<sequence length="180" mass="20158">MATAKKTTARKSSSSSESGSEDAIKLLTQDHKEVEALFKQYEKLVDEEAEDEEKQEIAQQICMLLSAHATVEEEIFYPAAREVLGEDEDLVDEAEVEHSTAKDLIAQLESASPADELYDAKVKVLGEYIRHHVKEEEGEMFPKLKKLKDEDFDLAALGDEIAARKEELLGEQSDEEAEEA</sequence>
<feature type="coiled-coil region" evidence="1">
    <location>
        <begin position="24"/>
        <end position="54"/>
    </location>
</feature>
<gene>
    <name evidence="4" type="ORF">QWJ38_04225</name>
</gene>
<dbReference type="InterPro" id="IPR012312">
    <property type="entry name" value="Hemerythrin-like"/>
</dbReference>
<dbReference type="Gene3D" id="1.20.120.520">
    <property type="entry name" value="nmb1532 protein domain like"/>
    <property type="match status" value="1"/>
</dbReference>
<keyword evidence="5" id="KW-1185">Reference proteome</keyword>
<comment type="caution">
    <text evidence="4">The sequence shown here is derived from an EMBL/GenBank/DDBJ whole genome shotgun (WGS) entry which is preliminary data.</text>
</comment>
<accession>A0ABT8DQX5</accession>
<proteinExistence type="predicted"/>
<feature type="domain" description="Hemerythrin-like" evidence="3">
    <location>
        <begin position="23"/>
        <end position="144"/>
    </location>
</feature>
<organism evidence="4 5">
    <name type="scientific">Roseateles violae</name>
    <dbReference type="NCBI Taxonomy" id="3058042"/>
    <lineage>
        <taxon>Bacteria</taxon>
        <taxon>Pseudomonadati</taxon>
        <taxon>Pseudomonadota</taxon>
        <taxon>Betaproteobacteria</taxon>
        <taxon>Burkholderiales</taxon>
        <taxon>Sphaerotilaceae</taxon>
        <taxon>Roseateles</taxon>
    </lineage>
</organism>
<keyword evidence="1" id="KW-0175">Coiled coil</keyword>
<evidence type="ECO:0000259" key="3">
    <source>
        <dbReference type="Pfam" id="PF01814"/>
    </source>
</evidence>
<evidence type="ECO:0000313" key="5">
    <source>
        <dbReference type="Proteomes" id="UP001228044"/>
    </source>
</evidence>
<dbReference type="PANTHER" id="PTHR35585:SF1">
    <property type="entry name" value="HHE DOMAIN PROTEIN (AFU_ORTHOLOGUE AFUA_4G00730)"/>
    <property type="match status" value="1"/>
</dbReference>
<name>A0ABT8DQX5_9BURK</name>
<protein>
    <submittedName>
        <fullName evidence="4">Hemerythrin domain-containing protein</fullName>
    </submittedName>
</protein>
<evidence type="ECO:0000256" key="2">
    <source>
        <dbReference type="SAM" id="MobiDB-lite"/>
    </source>
</evidence>